<keyword evidence="3" id="KW-1185">Reference proteome</keyword>
<protein>
    <submittedName>
        <fullName evidence="2">Uncharacterized protein</fullName>
    </submittedName>
</protein>
<evidence type="ECO:0000313" key="2">
    <source>
        <dbReference type="EMBL" id="KAF6328908.1"/>
    </source>
</evidence>
<keyword evidence="1" id="KW-0812">Transmembrane</keyword>
<reference evidence="2 3" key="1">
    <citation type="journal article" date="2020" name="Nature">
        <title>Six reference-quality genomes reveal evolution of bat adaptations.</title>
        <authorList>
            <person name="Jebb D."/>
            <person name="Huang Z."/>
            <person name="Pippel M."/>
            <person name="Hughes G.M."/>
            <person name="Lavrichenko K."/>
            <person name="Devanna P."/>
            <person name="Winkler S."/>
            <person name="Jermiin L.S."/>
            <person name="Skirmuntt E.C."/>
            <person name="Katzourakis A."/>
            <person name="Burkitt-Gray L."/>
            <person name="Ray D.A."/>
            <person name="Sullivan K.A.M."/>
            <person name="Roscito J.G."/>
            <person name="Kirilenko B.M."/>
            <person name="Davalos L.M."/>
            <person name="Corthals A.P."/>
            <person name="Power M.L."/>
            <person name="Jones G."/>
            <person name="Ransome R.D."/>
            <person name="Dechmann D.K.N."/>
            <person name="Locatelli A.G."/>
            <person name="Puechmaille S.J."/>
            <person name="Fedrigo O."/>
            <person name="Jarvis E.D."/>
            <person name="Hiller M."/>
            <person name="Vernes S.C."/>
            <person name="Myers E.W."/>
            <person name="Teeling E.C."/>
        </authorList>
    </citation>
    <scope>NUCLEOTIDE SEQUENCE [LARGE SCALE GENOMIC DNA]</scope>
    <source>
        <strain evidence="2">MPipKuh1</strain>
        <tissue evidence="2">Flight muscle</tissue>
    </source>
</reference>
<dbReference type="EMBL" id="JACAGB010000013">
    <property type="protein sequence ID" value="KAF6328908.1"/>
    <property type="molecule type" value="Genomic_DNA"/>
</dbReference>
<comment type="caution">
    <text evidence="2">The sequence shown here is derived from an EMBL/GenBank/DDBJ whole genome shotgun (WGS) entry which is preliminary data.</text>
</comment>
<evidence type="ECO:0000256" key="1">
    <source>
        <dbReference type="SAM" id="Phobius"/>
    </source>
</evidence>
<proteinExistence type="predicted"/>
<evidence type="ECO:0000313" key="3">
    <source>
        <dbReference type="Proteomes" id="UP000558488"/>
    </source>
</evidence>
<dbReference type="Proteomes" id="UP000558488">
    <property type="component" value="Unassembled WGS sequence"/>
</dbReference>
<name>A0A7J7VV40_PIPKU</name>
<keyword evidence="1" id="KW-1133">Transmembrane helix</keyword>
<feature type="transmembrane region" description="Helical" evidence="1">
    <location>
        <begin position="116"/>
        <end position="133"/>
    </location>
</feature>
<organism evidence="2 3">
    <name type="scientific">Pipistrellus kuhlii</name>
    <name type="common">Kuhl's pipistrelle</name>
    <dbReference type="NCBI Taxonomy" id="59472"/>
    <lineage>
        <taxon>Eukaryota</taxon>
        <taxon>Metazoa</taxon>
        <taxon>Chordata</taxon>
        <taxon>Craniata</taxon>
        <taxon>Vertebrata</taxon>
        <taxon>Euteleostomi</taxon>
        <taxon>Mammalia</taxon>
        <taxon>Eutheria</taxon>
        <taxon>Laurasiatheria</taxon>
        <taxon>Chiroptera</taxon>
        <taxon>Yangochiroptera</taxon>
        <taxon>Vespertilionidae</taxon>
        <taxon>Pipistrellus</taxon>
    </lineage>
</organism>
<keyword evidence="1" id="KW-0472">Membrane</keyword>
<gene>
    <name evidence="2" type="ORF">mPipKuh1_008250</name>
</gene>
<accession>A0A7J7VV40</accession>
<dbReference type="AlphaFoldDB" id="A0A7J7VV40"/>
<sequence length="143" mass="16210">METGGSIKANCCRQESTGITCSQCERSEHPDHHGHHVAYLAQFPFMPPLAPHQAMTAAAGRARPQKPHPRRLRCFHSLLLLWLTAETVQVQKAQAERSRLKIQSLVINVKTVRLEAPFLITLYLFWAVLFIALDNKQKFILEG</sequence>